<dbReference type="SMART" id="SM00406">
    <property type="entry name" value="IGv"/>
    <property type="match status" value="1"/>
</dbReference>
<dbReference type="AlphaFoldDB" id="A0A8C5RWM0"/>
<name>A0A8C5RWM0_LATLA</name>
<evidence type="ECO:0000256" key="1">
    <source>
        <dbReference type="ARBA" id="ARBA00004236"/>
    </source>
</evidence>
<evidence type="ECO:0000256" key="2">
    <source>
        <dbReference type="ARBA" id="ARBA00022475"/>
    </source>
</evidence>
<evidence type="ECO:0000256" key="5">
    <source>
        <dbReference type="ARBA" id="ARBA00023136"/>
    </source>
</evidence>
<evidence type="ECO:0000256" key="3">
    <source>
        <dbReference type="ARBA" id="ARBA00022729"/>
    </source>
</evidence>
<dbReference type="GO" id="GO:0009617">
    <property type="term" value="P:response to bacterium"/>
    <property type="evidence" value="ECO:0007669"/>
    <property type="project" value="TreeGrafter"/>
</dbReference>
<dbReference type="Pfam" id="PF07686">
    <property type="entry name" value="V-set"/>
    <property type="match status" value="1"/>
</dbReference>
<dbReference type="InterPro" id="IPR036179">
    <property type="entry name" value="Ig-like_dom_sf"/>
</dbReference>
<dbReference type="Proteomes" id="UP000694406">
    <property type="component" value="Unplaced"/>
</dbReference>
<protein>
    <recommendedName>
        <fullName evidence="8">Ig-like domain-containing protein</fullName>
    </recommendedName>
</protein>
<dbReference type="GeneTree" id="ENSGT00940000162998"/>
<accession>A0A8C5RWM0</accession>
<proteinExistence type="predicted"/>
<comment type="subcellular location">
    <subcellularLocation>
        <location evidence="1">Cell membrane</location>
    </subcellularLocation>
</comment>
<dbReference type="PANTHER" id="PTHR19433">
    <property type="entry name" value="T-CELL RECEPTOR ALPHA CHAIN V REGION-RELATED"/>
    <property type="match status" value="1"/>
</dbReference>
<keyword evidence="2" id="KW-1003">Cell membrane</keyword>
<dbReference type="InterPro" id="IPR013106">
    <property type="entry name" value="Ig_V-set"/>
</dbReference>
<reference evidence="9" key="2">
    <citation type="submission" date="2025-09" db="UniProtKB">
        <authorList>
            <consortium name="Ensembl"/>
        </authorList>
    </citation>
    <scope>IDENTIFICATION</scope>
</reference>
<evidence type="ECO:0000256" key="4">
    <source>
        <dbReference type="ARBA" id="ARBA00022859"/>
    </source>
</evidence>
<keyword evidence="10" id="KW-1185">Reference proteome</keyword>
<dbReference type="SUPFAM" id="SSF48726">
    <property type="entry name" value="Immunoglobulin"/>
    <property type="match status" value="1"/>
</dbReference>
<dbReference type="PROSITE" id="PS50835">
    <property type="entry name" value="IG_LIKE"/>
    <property type="match status" value="1"/>
</dbReference>
<evidence type="ECO:0000256" key="7">
    <source>
        <dbReference type="ARBA" id="ARBA00023180"/>
    </source>
</evidence>
<dbReference type="CDD" id="cd00099">
    <property type="entry name" value="IgV"/>
    <property type="match status" value="1"/>
</dbReference>
<keyword evidence="6" id="KW-1015">Disulfide bond</keyword>
<keyword evidence="3" id="KW-0732">Signal</keyword>
<dbReference type="InterPro" id="IPR007110">
    <property type="entry name" value="Ig-like_dom"/>
</dbReference>
<evidence type="ECO:0000313" key="9">
    <source>
        <dbReference type="Ensembl" id="ENSLLTP00000008631.1"/>
    </source>
</evidence>
<dbReference type="Ensembl" id="ENSLLTT00000008957.1">
    <property type="protein sequence ID" value="ENSLLTP00000008631.1"/>
    <property type="gene ID" value="ENSLLTG00000006582.1"/>
</dbReference>
<dbReference type="InterPro" id="IPR052051">
    <property type="entry name" value="TCR_complex_component"/>
</dbReference>
<organism evidence="9 10">
    <name type="scientific">Laticauda laticaudata</name>
    <name type="common">Blue-ringed sea krait</name>
    <name type="synonym">Blue-lipped sea krait</name>
    <dbReference type="NCBI Taxonomy" id="8630"/>
    <lineage>
        <taxon>Eukaryota</taxon>
        <taxon>Metazoa</taxon>
        <taxon>Chordata</taxon>
        <taxon>Craniata</taxon>
        <taxon>Vertebrata</taxon>
        <taxon>Euteleostomi</taxon>
        <taxon>Lepidosauria</taxon>
        <taxon>Squamata</taxon>
        <taxon>Bifurcata</taxon>
        <taxon>Unidentata</taxon>
        <taxon>Episquamata</taxon>
        <taxon>Toxicofera</taxon>
        <taxon>Serpentes</taxon>
        <taxon>Colubroidea</taxon>
        <taxon>Elapidae</taxon>
        <taxon>Laticaudinae</taxon>
        <taxon>Laticauda</taxon>
    </lineage>
</organism>
<dbReference type="InterPro" id="IPR013783">
    <property type="entry name" value="Ig-like_fold"/>
</dbReference>
<keyword evidence="4" id="KW-0391">Immunity</keyword>
<sequence>VFSAFSHDAFNGNKKDIFCTHPNIQTNEYIFWYRQFPSQPPHFIVKGYQEPSKSIVEERVSLVVAHNRRNSTLSFTNVALEDQAFYFCAVGDTVSQPSESL</sequence>
<dbReference type="GO" id="GO:0005886">
    <property type="term" value="C:plasma membrane"/>
    <property type="evidence" value="ECO:0007669"/>
    <property type="project" value="UniProtKB-SubCell"/>
</dbReference>
<dbReference type="PANTHER" id="PTHR19433:SF111">
    <property type="entry name" value="T CELL RECEPTOR ALPHA VARIABLE 4"/>
    <property type="match status" value="1"/>
</dbReference>
<evidence type="ECO:0000313" key="10">
    <source>
        <dbReference type="Proteomes" id="UP000694406"/>
    </source>
</evidence>
<dbReference type="GO" id="GO:0002376">
    <property type="term" value="P:immune system process"/>
    <property type="evidence" value="ECO:0007669"/>
    <property type="project" value="UniProtKB-KW"/>
</dbReference>
<reference evidence="9" key="1">
    <citation type="submission" date="2025-08" db="UniProtKB">
        <authorList>
            <consortium name="Ensembl"/>
        </authorList>
    </citation>
    <scope>IDENTIFICATION</scope>
</reference>
<feature type="domain" description="Ig-like" evidence="8">
    <location>
        <begin position="1"/>
        <end position="101"/>
    </location>
</feature>
<evidence type="ECO:0000256" key="6">
    <source>
        <dbReference type="ARBA" id="ARBA00023157"/>
    </source>
</evidence>
<dbReference type="Gene3D" id="2.60.40.10">
    <property type="entry name" value="Immunoglobulins"/>
    <property type="match status" value="1"/>
</dbReference>
<keyword evidence="7" id="KW-0325">Glycoprotein</keyword>
<evidence type="ECO:0000259" key="8">
    <source>
        <dbReference type="PROSITE" id="PS50835"/>
    </source>
</evidence>
<keyword evidence="5" id="KW-0472">Membrane</keyword>